<feature type="compositionally biased region" description="Low complexity" evidence="1">
    <location>
        <begin position="532"/>
        <end position="544"/>
    </location>
</feature>
<feature type="compositionally biased region" description="Basic and acidic residues" evidence="1">
    <location>
        <begin position="381"/>
        <end position="390"/>
    </location>
</feature>
<dbReference type="STRING" id="1684307.A0A316TWZ1"/>
<dbReference type="CDD" id="cd12087">
    <property type="entry name" value="TM_EGFR-like"/>
    <property type="match status" value="1"/>
</dbReference>
<keyword evidence="2" id="KW-0472">Membrane</keyword>
<feature type="compositionally biased region" description="Low complexity" evidence="1">
    <location>
        <begin position="189"/>
        <end position="224"/>
    </location>
</feature>
<feature type="region of interest" description="Disordered" evidence="1">
    <location>
        <begin position="376"/>
        <end position="405"/>
    </location>
</feature>
<feature type="transmembrane region" description="Helical" evidence="2">
    <location>
        <begin position="278"/>
        <end position="299"/>
    </location>
</feature>
<dbReference type="GeneID" id="37012965"/>
<feature type="compositionally biased region" description="Acidic residues" evidence="1">
    <location>
        <begin position="225"/>
        <end position="235"/>
    </location>
</feature>
<keyword evidence="2" id="KW-0812">Transmembrane</keyword>
<evidence type="ECO:0000313" key="5">
    <source>
        <dbReference type="Proteomes" id="UP000245942"/>
    </source>
</evidence>
<feature type="compositionally biased region" description="Low complexity" evidence="1">
    <location>
        <begin position="507"/>
        <end position="524"/>
    </location>
</feature>
<evidence type="ECO:0000256" key="3">
    <source>
        <dbReference type="SAM" id="SignalP"/>
    </source>
</evidence>
<dbReference type="Proteomes" id="UP000245942">
    <property type="component" value="Unassembled WGS sequence"/>
</dbReference>
<keyword evidence="5" id="KW-1185">Reference proteome</keyword>
<feature type="signal peptide" evidence="3">
    <location>
        <begin position="1"/>
        <end position="24"/>
    </location>
</feature>
<feature type="chain" id="PRO_5016403831" evidence="3">
    <location>
        <begin position="25"/>
        <end position="696"/>
    </location>
</feature>
<gene>
    <name evidence="4" type="ORF">BCV69DRAFT_279201</name>
</gene>
<dbReference type="AlphaFoldDB" id="A0A316TWZ1"/>
<evidence type="ECO:0000313" key="4">
    <source>
        <dbReference type="EMBL" id="PWN17942.1"/>
    </source>
</evidence>
<dbReference type="EMBL" id="KZ819339">
    <property type="protein sequence ID" value="PWN17942.1"/>
    <property type="molecule type" value="Genomic_DNA"/>
</dbReference>
<evidence type="ECO:0000256" key="1">
    <source>
        <dbReference type="SAM" id="MobiDB-lite"/>
    </source>
</evidence>
<feature type="region of interest" description="Disordered" evidence="1">
    <location>
        <begin position="500"/>
        <end position="598"/>
    </location>
</feature>
<feature type="region of interest" description="Disordered" evidence="1">
    <location>
        <begin position="306"/>
        <end position="347"/>
    </location>
</feature>
<dbReference type="RefSeq" id="XP_025345102.1">
    <property type="nucleotide sequence ID" value="XM_025491231.1"/>
</dbReference>
<sequence length="696" mass="72048">MLSRRSGFSSTFAIVALCLTLGSASVHGSGKQLLEYDALSTTTSELSVTDITIDAPVSAITCGAAEVDWTWDRDGSLPSEPITLSIINATDFSSRRKRSSKRHIDYASDLSLHKRLLSKRLSSEGTILNGGSNLPFNQMSFQWQGIAVVPGQYRLLLTIVATNESVVSDPFAVGTGHTDSCLPGTTVTSSGASQNSASNGPSRSASGTSTAAAAAATTAANAQGDDNEGDDDDDISSASSATEGTVASATGSSSDSQSSSSSRPSADQTESHSSNTGAIAAGVLVPLLVIIGGAIAFFWRRRSQASSAASNGSGGDGGERWFEKIMPSPSSSGGAAQHRRQISGPEMASAAGLASVAKLVPAALRTEKNEAALQQAAFEGRSQRTRRDTGGSEDSSGSNPGGEHWVDFRADEMHNIDGARPLSPSTIDSQTFSVIGGNQQLYSQGQNIPLSHFSTSGSSANRNSTLSSADSRGSIATFSTLNNPFINGRDLIASVPQRRSAGDLTGSSAMTSTDSASSSSSSSSPFDDEHAATTSTTPASTDLTTHQRSDSQATVKLERSDSEGKSGVKRKPVPRFSAAPQKASRAAAPTETDPFSNANAVNDSIELIRSSVETNGAPSTPPMPPFKFHAATPSSIPETAMSDTSSIHRYTPDLPTSVTDDSLAAIAQSDVEGGRDKAYHLSINLGSENGFRMSFT</sequence>
<feature type="compositionally biased region" description="Low complexity" evidence="1">
    <location>
        <begin position="577"/>
        <end position="589"/>
    </location>
</feature>
<feature type="region of interest" description="Disordered" evidence="1">
    <location>
        <begin position="178"/>
        <end position="275"/>
    </location>
</feature>
<dbReference type="OrthoDB" id="3366894at2759"/>
<accession>A0A316TWZ1</accession>
<organism evidence="4 5">
    <name type="scientific">Pseudomicrostroma glucosiphilum</name>
    <dbReference type="NCBI Taxonomy" id="1684307"/>
    <lineage>
        <taxon>Eukaryota</taxon>
        <taxon>Fungi</taxon>
        <taxon>Dikarya</taxon>
        <taxon>Basidiomycota</taxon>
        <taxon>Ustilaginomycotina</taxon>
        <taxon>Exobasidiomycetes</taxon>
        <taxon>Microstromatales</taxon>
        <taxon>Microstromatales incertae sedis</taxon>
        <taxon>Pseudomicrostroma</taxon>
    </lineage>
</organism>
<feature type="region of interest" description="Disordered" evidence="1">
    <location>
        <begin position="448"/>
        <end position="471"/>
    </location>
</feature>
<protein>
    <submittedName>
        <fullName evidence="4">Uncharacterized protein</fullName>
    </submittedName>
</protein>
<name>A0A316TWZ1_9BASI</name>
<evidence type="ECO:0000256" key="2">
    <source>
        <dbReference type="SAM" id="Phobius"/>
    </source>
</evidence>
<feature type="compositionally biased region" description="Low complexity" evidence="1">
    <location>
        <begin position="236"/>
        <end position="266"/>
    </location>
</feature>
<keyword evidence="2" id="KW-1133">Transmembrane helix</keyword>
<proteinExistence type="predicted"/>
<feature type="compositionally biased region" description="Basic and acidic residues" evidence="1">
    <location>
        <begin position="556"/>
        <end position="566"/>
    </location>
</feature>
<keyword evidence="3" id="KW-0732">Signal</keyword>
<reference evidence="4 5" key="1">
    <citation type="journal article" date="2018" name="Mol. Biol. Evol.">
        <title>Broad Genomic Sampling Reveals a Smut Pathogenic Ancestry of the Fungal Clade Ustilaginomycotina.</title>
        <authorList>
            <person name="Kijpornyongpan T."/>
            <person name="Mondo S.J."/>
            <person name="Barry K."/>
            <person name="Sandor L."/>
            <person name="Lee J."/>
            <person name="Lipzen A."/>
            <person name="Pangilinan J."/>
            <person name="LaButti K."/>
            <person name="Hainaut M."/>
            <person name="Henrissat B."/>
            <person name="Grigoriev I.V."/>
            <person name="Spatafora J.W."/>
            <person name="Aime M.C."/>
        </authorList>
    </citation>
    <scope>NUCLEOTIDE SEQUENCE [LARGE SCALE GENOMIC DNA]</scope>
    <source>
        <strain evidence="4 5">MCA 4718</strain>
    </source>
</reference>